<name>A0A166LS26_9AGAM</name>
<keyword evidence="1" id="KW-0472">Membrane</keyword>
<gene>
    <name evidence="4" type="ORF">FIBSPDRAFT_1040049</name>
    <name evidence="3" type="ORF">FIBSPDRAFT_1042978</name>
</gene>
<dbReference type="InterPro" id="IPR045340">
    <property type="entry name" value="DUF6533"/>
</dbReference>
<organism evidence="3 5">
    <name type="scientific">Athelia psychrophila</name>
    <dbReference type="NCBI Taxonomy" id="1759441"/>
    <lineage>
        <taxon>Eukaryota</taxon>
        <taxon>Fungi</taxon>
        <taxon>Dikarya</taxon>
        <taxon>Basidiomycota</taxon>
        <taxon>Agaricomycotina</taxon>
        <taxon>Agaricomycetes</taxon>
        <taxon>Agaricomycetidae</taxon>
        <taxon>Atheliales</taxon>
        <taxon>Atheliaceae</taxon>
        <taxon>Athelia</taxon>
    </lineage>
</organism>
<reference evidence="3 5" key="1">
    <citation type="journal article" date="2016" name="Mol. Biol. Evol.">
        <title>Comparative Genomics of Early-Diverging Mushroom-Forming Fungi Provides Insights into the Origins of Lignocellulose Decay Capabilities.</title>
        <authorList>
            <person name="Nagy L.G."/>
            <person name="Riley R."/>
            <person name="Tritt A."/>
            <person name="Adam C."/>
            <person name="Daum C."/>
            <person name="Floudas D."/>
            <person name="Sun H."/>
            <person name="Yadav J.S."/>
            <person name="Pangilinan J."/>
            <person name="Larsson K.H."/>
            <person name="Matsuura K."/>
            <person name="Barry K."/>
            <person name="Labutti K."/>
            <person name="Kuo R."/>
            <person name="Ohm R.A."/>
            <person name="Bhattacharya S.S."/>
            <person name="Shirouzu T."/>
            <person name="Yoshinaga Y."/>
            <person name="Martin F.M."/>
            <person name="Grigoriev I.V."/>
            <person name="Hibbett D.S."/>
        </authorList>
    </citation>
    <scope>NUCLEOTIDE SEQUENCE [LARGE SCALE GENOMIC DNA]</scope>
    <source>
        <strain evidence="3 5">CBS 109695</strain>
    </source>
</reference>
<dbReference type="Pfam" id="PF20151">
    <property type="entry name" value="DUF6533"/>
    <property type="match status" value="1"/>
</dbReference>
<feature type="transmembrane region" description="Helical" evidence="1">
    <location>
        <begin position="190"/>
        <end position="209"/>
    </location>
</feature>
<feature type="transmembrane region" description="Helical" evidence="1">
    <location>
        <begin position="12"/>
        <end position="31"/>
    </location>
</feature>
<dbReference type="EMBL" id="KV417507">
    <property type="protein sequence ID" value="KZP27817.1"/>
    <property type="molecule type" value="Genomic_DNA"/>
</dbReference>
<evidence type="ECO:0000313" key="5">
    <source>
        <dbReference type="Proteomes" id="UP000076532"/>
    </source>
</evidence>
<accession>A0A166LS26</accession>
<evidence type="ECO:0000313" key="4">
    <source>
        <dbReference type="EMBL" id="KZP27817.1"/>
    </source>
</evidence>
<protein>
    <recommendedName>
        <fullName evidence="2">DUF6533 domain-containing protein</fullName>
    </recommendedName>
</protein>
<feature type="transmembrane region" description="Helical" evidence="1">
    <location>
        <begin position="141"/>
        <end position="162"/>
    </location>
</feature>
<dbReference type="OrthoDB" id="3261349at2759"/>
<feature type="transmembrane region" description="Helical" evidence="1">
    <location>
        <begin position="108"/>
        <end position="129"/>
    </location>
</feature>
<feature type="transmembrane region" description="Helical" evidence="1">
    <location>
        <begin position="230"/>
        <end position="252"/>
    </location>
</feature>
<keyword evidence="1" id="KW-1133">Transmembrane helix</keyword>
<keyword evidence="5" id="KW-1185">Reference proteome</keyword>
<feature type="transmembrane region" description="Helical" evidence="1">
    <location>
        <begin position="52"/>
        <end position="74"/>
    </location>
</feature>
<proteinExistence type="predicted"/>
<evidence type="ECO:0000256" key="1">
    <source>
        <dbReference type="SAM" id="Phobius"/>
    </source>
</evidence>
<dbReference type="Proteomes" id="UP000076532">
    <property type="component" value="Unassembled WGS sequence"/>
</dbReference>
<evidence type="ECO:0000313" key="3">
    <source>
        <dbReference type="EMBL" id="KZP23260.1"/>
    </source>
</evidence>
<feature type="domain" description="DUF6533" evidence="2">
    <location>
        <begin position="19"/>
        <end position="63"/>
    </location>
</feature>
<keyword evidence="1" id="KW-0812">Transmembrane</keyword>
<evidence type="ECO:0000259" key="2">
    <source>
        <dbReference type="Pfam" id="PF20151"/>
    </source>
</evidence>
<dbReference type="EMBL" id="KV417533">
    <property type="protein sequence ID" value="KZP23260.1"/>
    <property type="molecule type" value="Genomic_DNA"/>
</dbReference>
<sequence length="336" mass="37818">MAQLAAHIQSQLNANCLISLVSFVILCYDYCLTFADEVDCFWDQRGFTWASLLYFMNRYLALFGNVPMMFAAFWEANNLSKKTLVFLQRIVGIQSILPDRLTASDRQWVFQFCAGIVVYVRVNVAVLLIMRIYAMYGQSRWIIAVFAVVDIATIALGCWASLAPVPAHGIHVYHAGCSNYMWQNQADRVALAWSGQLCFDALIFALTLYKSFALRRSRSKHLINTILRDGSLYFAIITAANLANIVTILTAAPFAKGAATLFTNAISATMMSRLMLNLRDPRRIGARTCSSQTTEGAVDTNLPVMTSVFAKDDERQRQTYTHTHEDIEMIPRDCRP</sequence>
<dbReference type="AlphaFoldDB" id="A0A166LS26"/>